<accession>A0A3R5X3A4</accession>
<dbReference type="PROSITE" id="PS51658">
    <property type="entry name" value="BFN"/>
    <property type="match status" value="1"/>
</dbReference>
<evidence type="ECO:0000313" key="2">
    <source>
        <dbReference type="EMBL" id="QAR33522.1"/>
    </source>
</evidence>
<dbReference type="SUPFAM" id="SSF103256">
    <property type="entry name" value="Hypothetical protein TM0160"/>
    <property type="match status" value="1"/>
</dbReference>
<dbReference type="InterPro" id="IPR003729">
    <property type="entry name" value="Bi_nuclease_dom"/>
</dbReference>
<dbReference type="Proteomes" id="UP000287502">
    <property type="component" value="Chromosome"/>
</dbReference>
<dbReference type="AlphaFoldDB" id="A0A3R5X3A4"/>
<name>A0A3R5X3A4_9BACT</name>
<dbReference type="EMBL" id="CP035108">
    <property type="protein sequence ID" value="QAR33522.1"/>
    <property type="molecule type" value="Genomic_DNA"/>
</dbReference>
<dbReference type="OrthoDB" id="9788698at2"/>
<reference evidence="2 3" key="1">
    <citation type="submission" date="2019-01" db="EMBL/GenBank/DDBJ databases">
        <title>Geovibrio thiophilus DSM 11263, complete genome.</title>
        <authorList>
            <person name="Spring S."/>
            <person name="Bunk B."/>
            <person name="Sproer C."/>
        </authorList>
    </citation>
    <scope>NUCLEOTIDE SEQUENCE [LARGE SCALE GENOMIC DNA]</scope>
    <source>
        <strain evidence="2 3">DSM 11263</strain>
    </source>
</reference>
<evidence type="ECO:0000259" key="1">
    <source>
        <dbReference type="PROSITE" id="PS51658"/>
    </source>
</evidence>
<dbReference type="Pfam" id="PF02577">
    <property type="entry name" value="BFN_dom"/>
    <property type="match status" value="1"/>
</dbReference>
<feature type="domain" description="BFN" evidence="1">
    <location>
        <begin position="1"/>
        <end position="133"/>
    </location>
</feature>
<dbReference type="Gene3D" id="3.10.690.10">
    <property type="entry name" value="Bifunctional nuclease domain"/>
    <property type="match status" value="1"/>
</dbReference>
<gene>
    <name evidence="2" type="ORF">EP073_08945</name>
</gene>
<keyword evidence="3" id="KW-1185">Reference proteome</keyword>
<protein>
    <submittedName>
        <fullName evidence="2">Bifunctional nuclease family protein</fullName>
    </submittedName>
</protein>
<organism evidence="2 3">
    <name type="scientific">Geovibrio thiophilus</name>
    <dbReference type="NCBI Taxonomy" id="139438"/>
    <lineage>
        <taxon>Bacteria</taxon>
        <taxon>Pseudomonadati</taxon>
        <taxon>Deferribacterota</taxon>
        <taxon>Deferribacteres</taxon>
        <taxon>Deferribacterales</taxon>
        <taxon>Geovibrionaceae</taxon>
        <taxon>Geovibrio</taxon>
    </lineage>
</organism>
<proteinExistence type="predicted"/>
<dbReference type="KEGG" id="gtl:EP073_08945"/>
<dbReference type="RefSeq" id="WP_128466808.1">
    <property type="nucleotide sequence ID" value="NZ_CP035108.1"/>
</dbReference>
<evidence type="ECO:0000313" key="3">
    <source>
        <dbReference type="Proteomes" id="UP000287502"/>
    </source>
</evidence>
<dbReference type="GO" id="GO:0004518">
    <property type="term" value="F:nuclease activity"/>
    <property type="evidence" value="ECO:0007669"/>
    <property type="project" value="InterPro"/>
</dbReference>
<dbReference type="InterPro" id="IPR036104">
    <property type="entry name" value="BFN_sf"/>
</dbReference>
<sequence length="145" mass="16035">MIEVGLKCVMREPLTGRCMILLESVSGLEVLPIPVGEESANTIHSFLCGKNTDDLGIFGITAGIISSLDNAFPERVVIDGYEDGVFTSKVYIIVNGEERAVDARPSDAVRFALLSKVPVYVAKRILFEKFRDKKLCFERKSDCCK</sequence>